<feature type="domain" description="RDD" evidence="7">
    <location>
        <begin position="8"/>
        <end position="137"/>
    </location>
</feature>
<dbReference type="Proteomes" id="UP000269774">
    <property type="component" value="Unassembled WGS sequence"/>
</dbReference>
<feature type="transmembrane region" description="Helical" evidence="6">
    <location>
        <begin position="105"/>
        <end position="124"/>
    </location>
</feature>
<dbReference type="GO" id="GO:0005886">
    <property type="term" value="C:plasma membrane"/>
    <property type="evidence" value="ECO:0007669"/>
    <property type="project" value="UniProtKB-SubCell"/>
</dbReference>
<keyword evidence="2" id="KW-1003">Cell membrane</keyword>
<keyword evidence="4 6" id="KW-1133">Transmembrane helix</keyword>
<evidence type="ECO:0000256" key="4">
    <source>
        <dbReference type="ARBA" id="ARBA00022989"/>
    </source>
</evidence>
<dbReference type="EMBL" id="RFFM01000002">
    <property type="protein sequence ID" value="RMH90436.1"/>
    <property type="molecule type" value="Genomic_DNA"/>
</dbReference>
<evidence type="ECO:0000256" key="2">
    <source>
        <dbReference type="ARBA" id="ARBA00022475"/>
    </source>
</evidence>
<dbReference type="Pfam" id="PF06271">
    <property type="entry name" value="RDD"/>
    <property type="match status" value="1"/>
</dbReference>
<keyword evidence="3 6" id="KW-0812">Transmembrane</keyword>
<evidence type="ECO:0000313" key="9">
    <source>
        <dbReference type="Proteomes" id="UP000269774"/>
    </source>
</evidence>
<gene>
    <name evidence="8" type="ORF">EA797_13175</name>
</gene>
<dbReference type="PANTHER" id="PTHR36115">
    <property type="entry name" value="PROLINE-RICH ANTIGEN HOMOLOG-RELATED"/>
    <property type="match status" value="1"/>
</dbReference>
<keyword evidence="9" id="KW-1185">Reference proteome</keyword>
<evidence type="ECO:0000256" key="6">
    <source>
        <dbReference type="SAM" id="Phobius"/>
    </source>
</evidence>
<proteinExistence type="predicted"/>
<sequence length="150" mass="16268">MTEHGTAYVGFWARFGAAIIDTLLTALVTCPALLAVYGWDYFDGDNASLIAGPADLLISWLFPVVVVVAFWIYQQATPGKMVFAAKIVDAQTGGAASNVQLIGRYFAYLIAGLPLGLGFIWIAFDKRKQGWHDKLAGTLVVQTGKRSDRP</sequence>
<dbReference type="RefSeq" id="WP_122165842.1">
    <property type="nucleotide sequence ID" value="NZ_JAMOIB010000002.1"/>
</dbReference>
<protein>
    <submittedName>
        <fullName evidence="8">RDD family protein</fullName>
    </submittedName>
</protein>
<feature type="transmembrane region" description="Helical" evidence="6">
    <location>
        <begin position="49"/>
        <end position="73"/>
    </location>
</feature>
<evidence type="ECO:0000256" key="1">
    <source>
        <dbReference type="ARBA" id="ARBA00004651"/>
    </source>
</evidence>
<dbReference type="PANTHER" id="PTHR36115:SF4">
    <property type="entry name" value="MEMBRANE PROTEIN"/>
    <property type="match status" value="1"/>
</dbReference>
<reference evidence="8 9" key="1">
    <citation type="submission" date="2018-10" db="EMBL/GenBank/DDBJ databases">
        <title>Pseudomonas zhaodongensis NEAU-ST5-21(T) genome.</title>
        <authorList>
            <person name="Peng J."/>
            <person name="Liu Z.-P."/>
        </authorList>
    </citation>
    <scope>NUCLEOTIDE SEQUENCE [LARGE SCALE GENOMIC DNA]</scope>
    <source>
        <strain evidence="8 9">NEAU-ST5-21</strain>
    </source>
</reference>
<comment type="subcellular location">
    <subcellularLocation>
        <location evidence="1">Cell membrane</location>
        <topology evidence="1">Multi-pass membrane protein</topology>
    </subcellularLocation>
</comment>
<accession>A0A3M2HL32</accession>
<dbReference type="AlphaFoldDB" id="A0A3M2HL32"/>
<evidence type="ECO:0000313" key="8">
    <source>
        <dbReference type="EMBL" id="RMH90436.1"/>
    </source>
</evidence>
<name>A0A3M2HL32_9GAMM</name>
<feature type="transmembrane region" description="Helical" evidence="6">
    <location>
        <begin position="12"/>
        <end position="37"/>
    </location>
</feature>
<evidence type="ECO:0000256" key="5">
    <source>
        <dbReference type="ARBA" id="ARBA00023136"/>
    </source>
</evidence>
<evidence type="ECO:0000259" key="7">
    <source>
        <dbReference type="Pfam" id="PF06271"/>
    </source>
</evidence>
<organism evidence="8 9">
    <name type="scientific">Stutzerimonas zhaodongensis</name>
    <dbReference type="NCBI Taxonomy" id="1176257"/>
    <lineage>
        <taxon>Bacteria</taxon>
        <taxon>Pseudomonadati</taxon>
        <taxon>Pseudomonadota</taxon>
        <taxon>Gammaproteobacteria</taxon>
        <taxon>Pseudomonadales</taxon>
        <taxon>Pseudomonadaceae</taxon>
        <taxon>Stutzerimonas</taxon>
    </lineage>
</organism>
<comment type="caution">
    <text evidence="8">The sequence shown here is derived from an EMBL/GenBank/DDBJ whole genome shotgun (WGS) entry which is preliminary data.</text>
</comment>
<dbReference type="InterPro" id="IPR010432">
    <property type="entry name" value="RDD"/>
</dbReference>
<evidence type="ECO:0000256" key="3">
    <source>
        <dbReference type="ARBA" id="ARBA00022692"/>
    </source>
</evidence>
<keyword evidence="5 6" id="KW-0472">Membrane</keyword>
<dbReference type="OrthoDB" id="9793824at2"/>
<dbReference type="InterPro" id="IPR051791">
    <property type="entry name" value="Pra-immunoreactive"/>
</dbReference>